<organism evidence="2 3">
    <name type="scientific">Aspergillus carbonarius (strain ITEM 5010)</name>
    <dbReference type="NCBI Taxonomy" id="602072"/>
    <lineage>
        <taxon>Eukaryota</taxon>
        <taxon>Fungi</taxon>
        <taxon>Dikarya</taxon>
        <taxon>Ascomycota</taxon>
        <taxon>Pezizomycotina</taxon>
        <taxon>Eurotiomycetes</taxon>
        <taxon>Eurotiomycetidae</taxon>
        <taxon>Eurotiales</taxon>
        <taxon>Aspergillaceae</taxon>
        <taxon>Aspergillus</taxon>
        <taxon>Aspergillus subgen. Circumdati</taxon>
    </lineage>
</organism>
<dbReference type="VEuPathDB" id="FungiDB:ASPCADRAFT_9716"/>
<evidence type="ECO:0000256" key="1">
    <source>
        <dbReference type="SAM" id="MobiDB-lite"/>
    </source>
</evidence>
<dbReference type="EMBL" id="KV907511">
    <property type="protein sequence ID" value="OOF91319.1"/>
    <property type="molecule type" value="Genomic_DNA"/>
</dbReference>
<feature type="region of interest" description="Disordered" evidence="1">
    <location>
        <begin position="104"/>
        <end position="160"/>
    </location>
</feature>
<accession>A0A1R3RA08</accession>
<dbReference type="OMA" id="PKFHILA"/>
<evidence type="ECO:0000313" key="2">
    <source>
        <dbReference type="EMBL" id="OOF91319.1"/>
    </source>
</evidence>
<sequence length="678" mass="74331">MPARHPRKAHVYERHHRWWDRNYGSGYYKDTYTKLENGKDHKKGFWEAEGARAKQRMEQIGREIEKDPYAALFGRRLEPFSSFQRLDNTFTSLCRSLLGLDKSSNAMDTTAHPKTSTSASKSSPDPGKEARSNVSRGDQSPTDVSSKTGNSDYEFDPISGRMVPKAFTQTTVAGSNAQDNHRTAAMDTQNPHSERTGYMSPINRSAGEIQSTEISKNARMEDSLQQGVLVVPIADETIQAQELHDSGLSKNTHYTASESSNAPQRSSKNILKESNGLSGIILAGPSKTQDKLAPKYDTGAGGSTTYEHLELPVNSHLFQDREDDGRLTKSSALKGILDSTREQDRVRAEKEDDLDLLSASDIRSHCYVDNLGSNLETKKQTRKNLDEDFDSFVDPVGDIDAQCVRSRFQDLEVAGVVDETIRPTKTDASIQPDLQGDQVLRASPRAIQDNEQQATQYLNHAASAQQPLPDSSSIETYRVLAYDPSTLQVSEAETSSTFHSSNESVHPAEVLSRLNVPAKFLPHFAKMHADGYEIVSGGGDILVFKKVVNSMHKDDGLLPKSTGKYEASLDGPSNEALGQYSSPSRLVQSSIGAEHLSSQTSDPQAILQNDSGSQGQGSSSKSESKFGQALRRMFVSGVATAGTCYAIGVVVEYFRTGGQDGRGIDAFTVFESERRHGD</sequence>
<feature type="region of interest" description="Disordered" evidence="1">
    <location>
        <begin position="555"/>
        <end position="623"/>
    </location>
</feature>
<evidence type="ECO:0008006" key="4">
    <source>
        <dbReference type="Google" id="ProtNLM"/>
    </source>
</evidence>
<dbReference type="OrthoDB" id="3946750at2759"/>
<feature type="region of interest" description="Disordered" evidence="1">
    <location>
        <begin position="173"/>
        <end position="207"/>
    </location>
</feature>
<name>A0A1R3RA08_ASPC5</name>
<evidence type="ECO:0000313" key="3">
    <source>
        <dbReference type="Proteomes" id="UP000188318"/>
    </source>
</evidence>
<dbReference type="Proteomes" id="UP000188318">
    <property type="component" value="Unassembled WGS sequence"/>
</dbReference>
<reference evidence="3" key="1">
    <citation type="journal article" date="2017" name="Genome Biol.">
        <title>Comparative genomics reveals high biological diversity and specific adaptations in the industrially and medically important fungal genus Aspergillus.</title>
        <authorList>
            <person name="de Vries R.P."/>
            <person name="Riley R."/>
            <person name="Wiebenga A."/>
            <person name="Aguilar-Osorio G."/>
            <person name="Amillis S."/>
            <person name="Uchima C.A."/>
            <person name="Anderluh G."/>
            <person name="Asadollahi M."/>
            <person name="Askin M."/>
            <person name="Barry K."/>
            <person name="Battaglia E."/>
            <person name="Bayram O."/>
            <person name="Benocci T."/>
            <person name="Braus-Stromeyer S.A."/>
            <person name="Caldana C."/>
            <person name="Canovas D."/>
            <person name="Cerqueira G.C."/>
            <person name="Chen F."/>
            <person name="Chen W."/>
            <person name="Choi C."/>
            <person name="Clum A."/>
            <person name="Dos Santos R.A."/>
            <person name="Damasio A.R."/>
            <person name="Diallinas G."/>
            <person name="Emri T."/>
            <person name="Fekete E."/>
            <person name="Flipphi M."/>
            <person name="Freyberg S."/>
            <person name="Gallo A."/>
            <person name="Gournas C."/>
            <person name="Habgood R."/>
            <person name="Hainaut M."/>
            <person name="Harispe M.L."/>
            <person name="Henrissat B."/>
            <person name="Hilden K.S."/>
            <person name="Hope R."/>
            <person name="Hossain A."/>
            <person name="Karabika E."/>
            <person name="Karaffa L."/>
            <person name="Karanyi Z."/>
            <person name="Krasevec N."/>
            <person name="Kuo A."/>
            <person name="Kusch H."/>
            <person name="LaButti K."/>
            <person name="Lagendijk E.L."/>
            <person name="Lapidus A."/>
            <person name="Levasseur A."/>
            <person name="Lindquist E."/>
            <person name="Lipzen A."/>
            <person name="Logrieco A.F."/>
            <person name="MacCabe A."/>
            <person name="Maekelae M.R."/>
            <person name="Malavazi I."/>
            <person name="Melin P."/>
            <person name="Meyer V."/>
            <person name="Mielnichuk N."/>
            <person name="Miskei M."/>
            <person name="Molnar A.P."/>
            <person name="Mule G."/>
            <person name="Ngan C.Y."/>
            <person name="Orejas M."/>
            <person name="Orosz E."/>
            <person name="Ouedraogo J.P."/>
            <person name="Overkamp K.M."/>
            <person name="Park H.-S."/>
            <person name="Perrone G."/>
            <person name="Piumi F."/>
            <person name="Punt P.J."/>
            <person name="Ram A.F."/>
            <person name="Ramon A."/>
            <person name="Rauscher S."/>
            <person name="Record E."/>
            <person name="Riano-Pachon D.M."/>
            <person name="Robert V."/>
            <person name="Roehrig J."/>
            <person name="Ruller R."/>
            <person name="Salamov A."/>
            <person name="Salih N.S."/>
            <person name="Samson R.A."/>
            <person name="Sandor E."/>
            <person name="Sanguinetti M."/>
            <person name="Schuetze T."/>
            <person name="Sepcic K."/>
            <person name="Shelest E."/>
            <person name="Sherlock G."/>
            <person name="Sophianopoulou V."/>
            <person name="Squina F.M."/>
            <person name="Sun H."/>
            <person name="Susca A."/>
            <person name="Todd R.B."/>
            <person name="Tsang A."/>
            <person name="Unkles S.E."/>
            <person name="van de Wiele N."/>
            <person name="van Rossen-Uffink D."/>
            <person name="Oliveira J.V."/>
            <person name="Vesth T.C."/>
            <person name="Visser J."/>
            <person name="Yu J.-H."/>
            <person name="Zhou M."/>
            <person name="Andersen M.R."/>
            <person name="Archer D.B."/>
            <person name="Baker S.E."/>
            <person name="Benoit I."/>
            <person name="Brakhage A.A."/>
            <person name="Braus G.H."/>
            <person name="Fischer R."/>
            <person name="Frisvad J.C."/>
            <person name="Goldman G.H."/>
            <person name="Houbraken J."/>
            <person name="Oakley B."/>
            <person name="Pocsi I."/>
            <person name="Scazzocchio C."/>
            <person name="Seiboth B."/>
            <person name="vanKuyk P.A."/>
            <person name="Wortman J."/>
            <person name="Dyer P.S."/>
            <person name="Grigoriev I.V."/>
        </authorList>
    </citation>
    <scope>NUCLEOTIDE SEQUENCE [LARGE SCALE GENOMIC DNA]</scope>
    <source>
        <strain evidence="3">ITEM 5010</strain>
    </source>
</reference>
<keyword evidence="3" id="KW-1185">Reference proteome</keyword>
<feature type="region of interest" description="Disordered" evidence="1">
    <location>
        <begin position="245"/>
        <end position="268"/>
    </location>
</feature>
<proteinExistence type="predicted"/>
<protein>
    <recommendedName>
        <fullName evidence="4">Serine-threonine rich protein</fullName>
    </recommendedName>
</protein>
<feature type="compositionally biased region" description="Polar residues" evidence="1">
    <location>
        <begin position="248"/>
        <end position="268"/>
    </location>
</feature>
<feature type="compositionally biased region" description="Polar residues" evidence="1">
    <location>
        <begin position="579"/>
        <end position="610"/>
    </location>
</feature>
<gene>
    <name evidence="2" type="ORF">ASPCADRAFT_9716</name>
</gene>
<dbReference type="STRING" id="602072.A0A1R3RA08"/>
<feature type="compositionally biased region" description="Polar residues" evidence="1">
    <location>
        <begin position="132"/>
        <end position="151"/>
    </location>
</feature>
<feature type="compositionally biased region" description="Low complexity" evidence="1">
    <location>
        <begin position="611"/>
        <end position="623"/>
    </location>
</feature>
<feature type="compositionally biased region" description="Low complexity" evidence="1">
    <location>
        <begin position="109"/>
        <end position="124"/>
    </location>
</feature>
<dbReference type="AlphaFoldDB" id="A0A1R3RA08"/>